<protein>
    <submittedName>
        <fullName evidence="11">ABC transporter permease</fullName>
    </submittedName>
</protein>
<evidence type="ECO:0000256" key="4">
    <source>
        <dbReference type="ARBA" id="ARBA00022989"/>
    </source>
</evidence>
<evidence type="ECO:0000313" key="12">
    <source>
        <dbReference type="Proteomes" id="UP000263094"/>
    </source>
</evidence>
<evidence type="ECO:0000256" key="7">
    <source>
        <dbReference type="SAM" id="MobiDB-lite"/>
    </source>
</evidence>
<evidence type="ECO:0000256" key="6">
    <source>
        <dbReference type="ARBA" id="ARBA00038076"/>
    </source>
</evidence>
<dbReference type="PANTHER" id="PTHR30572">
    <property type="entry name" value="MEMBRANE COMPONENT OF TRANSPORTER-RELATED"/>
    <property type="match status" value="1"/>
</dbReference>
<feature type="transmembrane region" description="Helical" evidence="8">
    <location>
        <begin position="277"/>
        <end position="302"/>
    </location>
</feature>
<feature type="region of interest" description="Disordered" evidence="7">
    <location>
        <begin position="97"/>
        <end position="121"/>
    </location>
</feature>
<keyword evidence="3 8" id="KW-0812">Transmembrane</keyword>
<dbReference type="InterPro" id="IPR003838">
    <property type="entry name" value="ABC3_permease_C"/>
</dbReference>
<keyword evidence="4 8" id="KW-1133">Transmembrane helix</keyword>
<gene>
    <name evidence="11" type="ORF">DY218_00065</name>
</gene>
<dbReference type="AlphaFoldDB" id="A0A372MDQ4"/>
<comment type="subcellular location">
    <subcellularLocation>
        <location evidence="1">Cell membrane</location>
        <topology evidence="1">Multi-pass membrane protein</topology>
    </subcellularLocation>
</comment>
<dbReference type="Proteomes" id="UP000263094">
    <property type="component" value="Unassembled WGS sequence"/>
</dbReference>
<evidence type="ECO:0000256" key="8">
    <source>
        <dbReference type="SAM" id="Phobius"/>
    </source>
</evidence>
<sequence>MNFVKRAGISLGARRSRTAVLLGIFAVICTLLLGGFLLQAATARQEADAQREIGVDVTVRAEELTAAQVDRLGGTGPVLRYNPLVPAAARAHGFAPLRSEVPRPGRQKRGGGAEDGPGLDVRGVRDSELLLPFSYGSQRITAGRGIRPGDAGREVAVVERRLAERNGLGVGDTVRVGPADGGRPLTLTVVGVFRDPAHDPSRWVPSRELPGNTLYVPVGTARELGADEVDEAVFRIGSPEQAAELHARAERIISASAFDFRVNDRAYRDQVRPIRRVGAFAGLIVWVVAAAGAVILGLIVMLQIRERRAELGVLLALGEKKWKLVGQHTVEVAAVALPAVALAALAGQAGAQQAGDAVLDRGRERPT</sequence>
<evidence type="ECO:0000259" key="10">
    <source>
        <dbReference type="Pfam" id="PF12704"/>
    </source>
</evidence>
<dbReference type="GO" id="GO:0005886">
    <property type="term" value="C:plasma membrane"/>
    <property type="evidence" value="ECO:0007669"/>
    <property type="project" value="UniProtKB-SubCell"/>
</dbReference>
<keyword evidence="12" id="KW-1185">Reference proteome</keyword>
<organism evidence="11 12">
    <name type="scientific">Streptomyces triticagri</name>
    <dbReference type="NCBI Taxonomy" id="2293568"/>
    <lineage>
        <taxon>Bacteria</taxon>
        <taxon>Bacillati</taxon>
        <taxon>Actinomycetota</taxon>
        <taxon>Actinomycetes</taxon>
        <taxon>Kitasatosporales</taxon>
        <taxon>Streptomycetaceae</taxon>
        <taxon>Streptomyces</taxon>
    </lineage>
</organism>
<dbReference type="InterPro" id="IPR050250">
    <property type="entry name" value="Macrolide_Exporter_MacB"/>
</dbReference>
<dbReference type="Pfam" id="PF12704">
    <property type="entry name" value="MacB_PCD"/>
    <property type="match status" value="1"/>
</dbReference>
<reference evidence="11 12" key="1">
    <citation type="submission" date="2018-08" db="EMBL/GenBank/DDBJ databases">
        <title>Isolation, diversity and antifungal activity of Actinobacteria from wheat.</title>
        <authorList>
            <person name="Han C."/>
        </authorList>
    </citation>
    <scope>NUCLEOTIDE SEQUENCE [LARGE SCALE GENOMIC DNA]</scope>
    <source>
        <strain evidence="11 12">NEAU-YY421</strain>
    </source>
</reference>
<evidence type="ECO:0000313" key="11">
    <source>
        <dbReference type="EMBL" id="RFU88730.1"/>
    </source>
</evidence>
<keyword evidence="5 8" id="KW-0472">Membrane</keyword>
<keyword evidence="2" id="KW-1003">Cell membrane</keyword>
<feature type="non-terminal residue" evidence="11">
    <location>
        <position position="367"/>
    </location>
</feature>
<name>A0A372MDQ4_9ACTN</name>
<evidence type="ECO:0000259" key="9">
    <source>
        <dbReference type="Pfam" id="PF02687"/>
    </source>
</evidence>
<dbReference type="PANTHER" id="PTHR30572:SF9">
    <property type="entry name" value="ABC TRANSPORTER PERMEASE PROTEIN"/>
    <property type="match status" value="1"/>
</dbReference>
<dbReference type="GO" id="GO:0022857">
    <property type="term" value="F:transmembrane transporter activity"/>
    <property type="evidence" value="ECO:0007669"/>
    <property type="project" value="TreeGrafter"/>
</dbReference>
<feature type="domain" description="ABC3 transporter permease C-terminal" evidence="9">
    <location>
        <begin position="283"/>
        <end position="351"/>
    </location>
</feature>
<proteinExistence type="inferred from homology"/>
<evidence type="ECO:0000256" key="1">
    <source>
        <dbReference type="ARBA" id="ARBA00004651"/>
    </source>
</evidence>
<accession>A0A372MDQ4</accession>
<dbReference type="OrthoDB" id="9812886at2"/>
<comment type="similarity">
    <text evidence="6">Belongs to the ABC-4 integral membrane protein family.</text>
</comment>
<dbReference type="Pfam" id="PF02687">
    <property type="entry name" value="FtsX"/>
    <property type="match status" value="1"/>
</dbReference>
<feature type="domain" description="MacB-like periplasmic core" evidence="10">
    <location>
        <begin position="19"/>
        <end position="251"/>
    </location>
</feature>
<dbReference type="InterPro" id="IPR025857">
    <property type="entry name" value="MacB_PCD"/>
</dbReference>
<evidence type="ECO:0000256" key="3">
    <source>
        <dbReference type="ARBA" id="ARBA00022692"/>
    </source>
</evidence>
<dbReference type="EMBL" id="QUAK01000002">
    <property type="protein sequence ID" value="RFU88730.1"/>
    <property type="molecule type" value="Genomic_DNA"/>
</dbReference>
<comment type="caution">
    <text evidence="11">The sequence shown here is derived from an EMBL/GenBank/DDBJ whole genome shotgun (WGS) entry which is preliminary data.</text>
</comment>
<evidence type="ECO:0000256" key="2">
    <source>
        <dbReference type="ARBA" id="ARBA00022475"/>
    </source>
</evidence>
<evidence type="ECO:0000256" key="5">
    <source>
        <dbReference type="ARBA" id="ARBA00023136"/>
    </source>
</evidence>
<dbReference type="RefSeq" id="WP_128553828.1">
    <property type="nucleotide sequence ID" value="NZ_QUAK01000002.1"/>
</dbReference>